<name>X0LS10_FUSOX</name>
<dbReference type="GO" id="GO:0008270">
    <property type="term" value="F:zinc ion binding"/>
    <property type="evidence" value="ECO:0007669"/>
    <property type="project" value="UniProtKB-KW"/>
</dbReference>
<reference evidence="4" key="2">
    <citation type="submission" date="2012-05" db="EMBL/GenBank/DDBJ databases">
        <title>The Genome Annotation of Fusarium oxysporum Cotton.</title>
        <authorList>
            <consortium name="The Broad Institute Genomics Platform"/>
            <person name="Ma L.-J."/>
            <person name="Corby-Kistler H."/>
            <person name="Broz K."/>
            <person name="Gale L.R."/>
            <person name="Jonkers W."/>
            <person name="O'Donnell K."/>
            <person name="Ploetz R."/>
            <person name="Steinberg C."/>
            <person name="Schwartz D.C."/>
            <person name="VanEtten H."/>
            <person name="Zhou S."/>
            <person name="Young S.K."/>
            <person name="Zeng Q."/>
            <person name="Gargeya S."/>
            <person name="Fitzgerald M."/>
            <person name="Abouelleil A."/>
            <person name="Alvarado L."/>
            <person name="Chapman S.B."/>
            <person name="Gainer-Dewar J."/>
            <person name="Goldberg J."/>
            <person name="Griggs A."/>
            <person name="Gujja S."/>
            <person name="Hansen M."/>
            <person name="Howarth C."/>
            <person name="Imamovic A."/>
            <person name="Ireland A."/>
            <person name="Larimer J."/>
            <person name="McCowan C."/>
            <person name="Murphy C."/>
            <person name="Pearson M."/>
            <person name="Poon T.W."/>
            <person name="Priest M."/>
            <person name="Roberts A."/>
            <person name="Saif S."/>
            <person name="Shea T."/>
            <person name="Sykes S."/>
            <person name="Wortman J."/>
            <person name="Nusbaum C."/>
            <person name="Birren B."/>
        </authorList>
    </citation>
    <scope>NUCLEOTIDE SEQUENCE</scope>
    <source>
        <strain evidence="4">25433</strain>
    </source>
</reference>
<feature type="compositionally biased region" description="Acidic residues" evidence="2">
    <location>
        <begin position="443"/>
        <end position="459"/>
    </location>
</feature>
<evidence type="ECO:0000259" key="3">
    <source>
        <dbReference type="PROSITE" id="PS50157"/>
    </source>
</evidence>
<dbReference type="HOGENOM" id="CLU_301881_0_0_1"/>
<feature type="region of interest" description="Disordered" evidence="2">
    <location>
        <begin position="435"/>
        <end position="513"/>
    </location>
</feature>
<feature type="compositionally biased region" description="Basic and acidic residues" evidence="2">
    <location>
        <begin position="476"/>
        <end position="492"/>
    </location>
</feature>
<dbReference type="SMART" id="SM00355">
    <property type="entry name" value="ZnF_C2H2"/>
    <property type="match status" value="5"/>
</dbReference>
<dbReference type="AlphaFoldDB" id="X0LS10"/>
<dbReference type="Proteomes" id="UP000030701">
    <property type="component" value="Unassembled WGS sequence"/>
</dbReference>
<dbReference type="PROSITE" id="PS00028">
    <property type="entry name" value="ZINC_FINGER_C2H2_1"/>
    <property type="match status" value="1"/>
</dbReference>
<feature type="region of interest" description="Disordered" evidence="2">
    <location>
        <begin position="258"/>
        <end position="278"/>
    </location>
</feature>
<feature type="compositionally biased region" description="Polar residues" evidence="2">
    <location>
        <begin position="100"/>
        <end position="113"/>
    </location>
</feature>
<gene>
    <name evidence="4" type="ORF">FOTG_08938</name>
</gene>
<evidence type="ECO:0000313" key="4">
    <source>
        <dbReference type="EMBL" id="EXM24002.1"/>
    </source>
</evidence>
<dbReference type="OrthoDB" id="6133115at2759"/>
<keyword evidence="1" id="KW-0479">Metal-binding</keyword>
<accession>X0LS10</accession>
<feature type="compositionally biased region" description="Basic and acidic residues" evidence="2">
    <location>
        <begin position="744"/>
        <end position="779"/>
    </location>
</feature>
<dbReference type="PANTHER" id="PTHR35391">
    <property type="entry name" value="C2H2-TYPE DOMAIN-CONTAINING PROTEIN-RELATED"/>
    <property type="match status" value="1"/>
</dbReference>
<evidence type="ECO:0000256" key="1">
    <source>
        <dbReference type="PROSITE-ProRule" id="PRU00042"/>
    </source>
</evidence>
<sequence length="1034" mass="116721">MSTIADHVSACLQGFSSVCSFPAIWKNGIPDDNTHNDISLVKLQNELSRFKVWSGNIGAHKKGRSSLDHRLRDASNIQDQVVELLEDLRESLQDAEGILTGQTTPWDQDQSPAEFSDDDSDEESFQVDAAEKSELSQIFAAIIEDINCLLRLSVSIHNPSPHDRLKKACLTDTSGYEPFDVQHVYNKLSKAPKPIAERLGKAISRRRQYFKYRELHHDKLASGLELDGKDQMQSTVASSLPKKLNVNEPISLEEDVHDVSDTGRSQTSWATSTASPGRRKIPALPAEAENGPFECPFCFMMISISSRNHWKKHVFSDLFPYICVELGCPAPDQDFQRRHHWAGHVKKHHWKTWACKLGCDKTFDSSQDMKRHLAQKHPEITELTHLDNLLAMCERPKPESEPSDCPLCNERQSSFKQYQRHVGHHQEDLSLFALPHLPGEGDEKNEESDSESEGQEEVETEIRDELEKASSYVTRLSDERGDEATDAAERSPRYSRRGGFATNYATDGSVDGISLSQPDPRSWNCPVLSCEYHVYGWPTEEERDCHYSDKHSEPPAMYECMFKPCHYKSKRESDCEQHMEEAHVWTNIRFLNKGKKPPSISDMGLDMTIQQPRMPLDAHPADEPSNFPIRQGPDIEPGYSYSGTESLEADILHLNHKKSSYTFEFPRHEIRDGKLRVSKVRELAAGMAYVPKSFRHLVKLSFGDYRLIDGTPVRRYGVSSGDTIKVEAPQFRKSDQFGGSLSKEWLDDGHRTEGNMELEGKAERDKRREEFSSELRQRAMVESGGDQVPVPETESDLEIKDTRHASGPSQPPAEVGHKVVKSSTPGVRCPTCALEGKEIWVIPGRCCGYCGTPCADEDMLRDVVSTDNFLNNEEWLPLFTATGVNENNQERLKSIPEGPEKKQVSCPSSFIHDAAMISTSDSSSKQTHIVEPLPNPDLTMNRKELRVWKALCALEYELEVGWLPMCKEAINSDDGSKEKQDERLGLINGIHSNIIRKLRRIEELSEPIIKAKRSHIVEKVNKLLAELGVTGGSR</sequence>
<dbReference type="InterPro" id="IPR058925">
    <property type="entry name" value="zf-C2H2_AcuF"/>
</dbReference>
<proteinExistence type="predicted"/>
<dbReference type="Gene3D" id="3.30.160.60">
    <property type="entry name" value="Classic Zinc Finger"/>
    <property type="match status" value="1"/>
</dbReference>
<dbReference type="InterPro" id="IPR013087">
    <property type="entry name" value="Znf_C2H2_type"/>
</dbReference>
<dbReference type="EMBL" id="JH657938">
    <property type="protein sequence ID" value="EXM24002.1"/>
    <property type="molecule type" value="Genomic_DNA"/>
</dbReference>
<protein>
    <recommendedName>
        <fullName evidence="3">C2H2-type domain-containing protein</fullName>
    </recommendedName>
</protein>
<keyword evidence="1" id="KW-0862">Zinc</keyword>
<organism evidence="4">
    <name type="scientific">Fusarium oxysporum f. sp. vasinfectum 25433</name>
    <dbReference type="NCBI Taxonomy" id="1089449"/>
    <lineage>
        <taxon>Eukaryota</taxon>
        <taxon>Fungi</taxon>
        <taxon>Dikarya</taxon>
        <taxon>Ascomycota</taxon>
        <taxon>Pezizomycotina</taxon>
        <taxon>Sordariomycetes</taxon>
        <taxon>Hypocreomycetidae</taxon>
        <taxon>Hypocreales</taxon>
        <taxon>Nectriaceae</taxon>
        <taxon>Fusarium</taxon>
        <taxon>Fusarium oxysporum species complex</taxon>
    </lineage>
</organism>
<feature type="region of interest" description="Disordered" evidence="2">
    <location>
        <begin position="99"/>
        <end position="123"/>
    </location>
</feature>
<feature type="region of interest" description="Disordered" evidence="2">
    <location>
        <begin position="742"/>
        <end position="819"/>
    </location>
</feature>
<evidence type="ECO:0000256" key="2">
    <source>
        <dbReference type="SAM" id="MobiDB-lite"/>
    </source>
</evidence>
<dbReference type="PROSITE" id="PS50157">
    <property type="entry name" value="ZINC_FINGER_C2H2_2"/>
    <property type="match status" value="1"/>
</dbReference>
<dbReference type="Pfam" id="PF26082">
    <property type="entry name" value="zf-C2H2_AcuF"/>
    <property type="match status" value="1"/>
</dbReference>
<feature type="domain" description="C2H2-type" evidence="3">
    <location>
        <begin position="353"/>
        <end position="377"/>
    </location>
</feature>
<keyword evidence="1" id="KW-0863">Zinc-finger</keyword>
<feature type="compositionally biased region" description="Polar residues" evidence="2">
    <location>
        <begin position="262"/>
        <end position="275"/>
    </location>
</feature>
<reference evidence="4" key="1">
    <citation type="submission" date="2011-11" db="EMBL/GenBank/DDBJ databases">
        <title>The Genome Sequence of Fusarium oxysporum Cotton.</title>
        <authorList>
            <consortium name="The Broad Institute Genome Sequencing Platform"/>
            <person name="Ma L.-J."/>
            <person name="Gale L.R."/>
            <person name="Schwartz D.C."/>
            <person name="Zhou S."/>
            <person name="Corby-Kistler H."/>
            <person name="Young S.K."/>
            <person name="Zeng Q."/>
            <person name="Gargeya S."/>
            <person name="Fitzgerald M."/>
            <person name="Haas B."/>
            <person name="Abouelleil A."/>
            <person name="Alvarado L."/>
            <person name="Arachchi H.M."/>
            <person name="Berlin A."/>
            <person name="Brown A."/>
            <person name="Chapman S.B."/>
            <person name="Chen Z."/>
            <person name="Dunbar C."/>
            <person name="Freedman E."/>
            <person name="Gearin G."/>
            <person name="Goldberg J."/>
            <person name="Griggs A."/>
            <person name="Gujja S."/>
            <person name="Heiman D."/>
            <person name="Howarth C."/>
            <person name="Larson L."/>
            <person name="Lui A."/>
            <person name="MacDonald P.J.P."/>
            <person name="Montmayeur A."/>
            <person name="Murphy C."/>
            <person name="Neiman D."/>
            <person name="Pearson M."/>
            <person name="Priest M."/>
            <person name="Roberts A."/>
            <person name="Saif S."/>
            <person name="Shea T."/>
            <person name="Shenoy N."/>
            <person name="Sisk P."/>
            <person name="Stolte C."/>
            <person name="Sykes S."/>
            <person name="Wortman J."/>
            <person name="Nusbaum C."/>
            <person name="Birren B."/>
        </authorList>
    </citation>
    <scope>NUCLEOTIDE SEQUENCE [LARGE SCALE GENOMIC DNA]</scope>
    <source>
        <strain evidence="4">25433</strain>
    </source>
</reference>
<dbReference type="PANTHER" id="PTHR35391:SF7">
    <property type="entry name" value="C2H2-TYPE DOMAIN-CONTAINING PROTEIN"/>
    <property type="match status" value="1"/>
</dbReference>